<sequence length="132" mass="14631">MPPATTKSRLMPPSPSQRSAEKVGVAQIRIRQEAARSTAVLGSFVAADKLLKSWASASRPLAECEFEIRYLDGSRLSGLYPMWQKCTTRQSLGAFVRRVLEHEDAAPAFRIAAGAGPERFLERYEVEDFAES</sequence>
<dbReference type="EMBL" id="BMKG01000002">
    <property type="protein sequence ID" value="GGB88832.1"/>
    <property type="molecule type" value="Genomic_DNA"/>
</dbReference>
<dbReference type="Proteomes" id="UP000622638">
    <property type="component" value="Unassembled WGS sequence"/>
</dbReference>
<accession>A0ABQ1K9F8</accession>
<feature type="region of interest" description="Disordered" evidence="1">
    <location>
        <begin position="1"/>
        <end position="22"/>
    </location>
</feature>
<proteinExistence type="predicted"/>
<keyword evidence="3" id="KW-1185">Reference proteome</keyword>
<gene>
    <name evidence="2" type="ORF">GCM10011572_08660</name>
</gene>
<evidence type="ECO:0000313" key="2">
    <source>
        <dbReference type="EMBL" id="GGB88832.1"/>
    </source>
</evidence>
<protein>
    <submittedName>
        <fullName evidence="2">Uncharacterized protein</fullName>
    </submittedName>
</protein>
<name>A0ABQ1K9F8_9BURK</name>
<organism evidence="2 3">
    <name type="scientific">Pseudoduganella buxea</name>
    <dbReference type="NCBI Taxonomy" id="1949069"/>
    <lineage>
        <taxon>Bacteria</taxon>
        <taxon>Pseudomonadati</taxon>
        <taxon>Pseudomonadota</taxon>
        <taxon>Betaproteobacteria</taxon>
        <taxon>Burkholderiales</taxon>
        <taxon>Oxalobacteraceae</taxon>
        <taxon>Telluria group</taxon>
        <taxon>Pseudoduganella</taxon>
    </lineage>
</organism>
<evidence type="ECO:0000313" key="3">
    <source>
        <dbReference type="Proteomes" id="UP000622638"/>
    </source>
</evidence>
<reference evidence="3" key="1">
    <citation type="journal article" date="2019" name="Int. J. Syst. Evol. Microbiol.">
        <title>The Global Catalogue of Microorganisms (GCM) 10K type strain sequencing project: providing services to taxonomists for standard genome sequencing and annotation.</title>
        <authorList>
            <consortium name="The Broad Institute Genomics Platform"/>
            <consortium name="The Broad Institute Genome Sequencing Center for Infectious Disease"/>
            <person name="Wu L."/>
            <person name="Ma J."/>
        </authorList>
    </citation>
    <scope>NUCLEOTIDE SEQUENCE [LARGE SCALE GENOMIC DNA]</scope>
    <source>
        <strain evidence="3">CGMCC 1.15931</strain>
    </source>
</reference>
<evidence type="ECO:0000256" key="1">
    <source>
        <dbReference type="SAM" id="MobiDB-lite"/>
    </source>
</evidence>
<comment type="caution">
    <text evidence="2">The sequence shown here is derived from an EMBL/GenBank/DDBJ whole genome shotgun (WGS) entry which is preliminary data.</text>
</comment>